<dbReference type="Pfam" id="PF02518">
    <property type="entry name" value="HATPase_c"/>
    <property type="match status" value="1"/>
</dbReference>
<keyword evidence="5" id="KW-0418">Kinase</keyword>
<dbReference type="PANTHER" id="PTHR44936">
    <property type="entry name" value="SENSOR PROTEIN CREC"/>
    <property type="match status" value="1"/>
</dbReference>
<dbReference type="RefSeq" id="WP_086583345.1">
    <property type="nucleotide sequence ID" value="NZ_MUIZ01000015.1"/>
</dbReference>
<keyword evidence="6" id="KW-0067">ATP-binding</keyword>
<dbReference type="SUPFAM" id="SSF55874">
    <property type="entry name" value="ATPase domain of HSP90 chaperone/DNA topoisomerase II/histidine kinase"/>
    <property type="match status" value="2"/>
</dbReference>
<evidence type="ECO:0000256" key="3">
    <source>
        <dbReference type="ARBA" id="ARBA00022679"/>
    </source>
</evidence>
<evidence type="ECO:0000313" key="11">
    <source>
        <dbReference type="Proteomes" id="UP000194606"/>
    </source>
</evidence>
<dbReference type="PANTHER" id="PTHR44936:SF10">
    <property type="entry name" value="SENSOR PROTEIN RSTB"/>
    <property type="match status" value="1"/>
</dbReference>
<dbReference type="Pfam" id="PF13589">
    <property type="entry name" value="HATPase_c_3"/>
    <property type="match status" value="1"/>
</dbReference>
<proteinExistence type="predicted"/>
<dbReference type="PRINTS" id="PR00344">
    <property type="entry name" value="BCTRLSENSOR"/>
</dbReference>
<evidence type="ECO:0000256" key="5">
    <source>
        <dbReference type="ARBA" id="ARBA00022777"/>
    </source>
</evidence>
<keyword evidence="4" id="KW-0547">Nucleotide-binding</keyword>
<reference evidence="10 11" key="1">
    <citation type="submission" date="2017-02" db="EMBL/GenBank/DDBJ databases">
        <authorList>
            <person name="Peterson S.W."/>
        </authorList>
    </citation>
    <scope>NUCLEOTIDE SEQUENCE [LARGE SCALE GENOMIC DNA]</scope>
    <source>
        <strain evidence="10">159469</strain>
    </source>
</reference>
<dbReference type="InterPro" id="IPR003594">
    <property type="entry name" value="HATPase_dom"/>
</dbReference>
<sequence>MESEKLEFVIEDNAIAELFGRQNFSTQESAILELVKNSFDANATHCQIFFNEDCIQIIDNGSGMSHEDIISSWMKIGKSGKGYKSNGRVLSGSKGVGRFALARLGNQVDLCSKKDNFNGIRWYTNWDEILLENSNKISNGTTIKISHLRDKWNKRNIDNLSDFLSRAYNDDVMKIEIISELESRKLNVLPIFVEPILGENFVSKITIKYFSDELKLLVDIESDEFLEEVQDIVKDNIKKFTKIVDLSYEYDEDIRRGDITYKTLQDLGDFSAELYFNLQGGIKKDYDRFKYKHYRLRDKLNTGIILYRNSFSISSMEGRKDWLDLGGRARKSPAAASHPNGKWRVRSNQLSGIVRIDKEVNKNLVDMANRQGLEENDSYEYFVKIISLAIGKFEEYRQNIIRQVNKKNFDKEQLNVEKELNIKKFIANPKKLKEYSEEEAQKTADEVKNLLDKVEKNKEENSRREQEYRYDARILNLLATQGLRANNIAHDLSTRRTTLLTGTDLISAQLQTRGMWEELSSERIPTKNVPKMLRKLEEVNKKLVTFLNTLLGQMEKRKFKEKISSLEEYLNEIKKHWNEDYKNVDIKIVKKGSNEDFFITADILEVIFDNLILNSIQQNFNQVDLCIEIMFETSAEKVNFSYKDNGCGLSKKYKVEPFKIMEVHESSREDGHGLGMWIVRRTIESTGGEIVMIEGDKGFNIEFNLRGVE</sequence>
<evidence type="ECO:0000256" key="7">
    <source>
        <dbReference type="ARBA" id="ARBA00023012"/>
    </source>
</evidence>
<evidence type="ECO:0000256" key="4">
    <source>
        <dbReference type="ARBA" id="ARBA00022741"/>
    </source>
</evidence>
<dbReference type="EMBL" id="MUIZ01000015">
    <property type="protein sequence ID" value="OUK02228.1"/>
    <property type="molecule type" value="Genomic_DNA"/>
</dbReference>
<keyword evidence="7" id="KW-0902">Two-component regulatory system</keyword>
<evidence type="ECO:0000313" key="10">
    <source>
        <dbReference type="EMBL" id="OUK02228.1"/>
    </source>
</evidence>
<dbReference type="InterPro" id="IPR050980">
    <property type="entry name" value="2C_sensor_his_kinase"/>
</dbReference>
<dbReference type="EC" id="2.7.13.3" evidence="2"/>
<dbReference type="InterPro" id="IPR004358">
    <property type="entry name" value="Sig_transdc_His_kin-like_C"/>
</dbReference>
<evidence type="ECO:0000259" key="9">
    <source>
        <dbReference type="PROSITE" id="PS50109"/>
    </source>
</evidence>
<comment type="catalytic activity">
    <reaction evidence="1">
        <text>ATP + protein L-histidine = ADP + protein N-phospho-L-histidine.</text>
        <dbReference type="EC" id="2.7.13.3"/>
    </reaction>
</comment>
<evidence type="ECO:0000256" key="8">
    <source>
        <dbReference type="SAM" id="Coils"/>
    </source>
</evidence>
<accession>A0A252CAE9</accession>
<feature type="coiled-coil region" evidence="8">
    <location>
        <begin position="433"/>
        <end position="467"/>
    </location>
</feature>
<dbReference type="GO" id="GO:0005524">
    <property type="term" value="F:ATP binding"/>
    <property type="evidence" value="ECO:0007669"/>
    <property type="project" value="UniProtKB-KW"/>
</dbReference>
<dbReference type="InterPro" id="IPR036890">
    <property type="entry name" value="HATPase_C_sf"/>
</dbReference>
<dbReference type="GO" id="GO:0004673">
    <property type="term" value="F:protein histidine kinase activity"/>
    <property type="evidence" value="ECO:0007669"/>
    <property type="project" value="UniProtKB-EC"/>
</dbReference>
<organism evidence="10 11">
    <name type="scientific">Lactococcus petauri</name>
    <dbReference type="NCBI Taxonomy" id="1940789"/>
    <lineage>
        <taxon>Bacteria</taxon>
        <taxon>Bacillati</taxon>
        <taxon>Bacillota</taxon>
        <taxon>Bacilli</taxon>
        <taxon>Lactobacillales</taxon>
        <taxon>Streptococcaceae</taxon>
        <taxon>Lactococcus</taxon>
    </lineage>
</organism>
<keyword evidence="8" id="KW-0175">Coiled coil</keyword>
<dbReference type="GO" id="GO:0000160">
    <property type="term" value="P:phosphorelay signal transduction system"/>
    <property type="evidence" value="ECO:0007669"/>
    <property type="project" value="UniProtKB-KW"/>
</dbReference>
<evidence type="ECO:0000256" key="2">
    <source>
        <dbReference type="ARBA" id="ARBA00012438"/>
    </source>
</evidence>
<name>A0A252CAE9_9LACT</name>
<dbReference type="AlphaFoldDB" id="A0A252CAE9"/>
<gene>
    <name evidence="10" type="ORF">BZZ03_11285</name>
</gene>
<dbReference type="PROSITE" id="PS50109">
    <property type="entry name" value="HIS_KIN"/>
    <property type="match status" value="1"/>
</dbReference>
<keyword evidence="3" id="KW-0808">Transferase</keyword>
<protein>
    <recommendedName>
        <fullName evidence="2">histidine kinase</fullName>
        <ecNumber evidence="2">2.7.13.3</ecNumber>
    </recommendedName>
</protein>
<dbReference type="InterPro" id="IPR005467">
    <property type="entry name" value="His_kinase_dom"/>
</dbReference>
<dbReference type="Proteomes" id="UP000194606">
    <property type="component" value="Unassembled WGS sequence"/>
</dbReference>
<comment type="caution">
    <text evidence="10">The sequence shown here is derived from an EMBL/GenBank/DDBJ whole genome shotgun (WGS) entry which is preliminary data.</text>
</comment>
<dbReference type="Gene3D" id="3.30.565.10">
    <property type="entry name" value="Histidine kinase-like ATPase, C-terminal domain"/>
    <property type="match status" value="2"/>
</dbReference>
<evidence type="ECO:0000256" key="6">
    <source>
        <dbReference type="ARBA" id="ARBA00022840"/>
    </source>
</evidence>
<feature type="domain" description="Histidine kinase" evidence="9">
    <location>
        <begin position="487"/>
        <end position="709"/>
    </location>
</feature>
<dbReference type="SMART" id="SM00387">
    <property type="entry name" value="HATPase_c"/>
    <property type="match status" value="1"/>
</dbReference>
<evidence type="ECO:0000256" key="1">
    <source>
        <dbReference type="ARBA" id="ARBA00000085"/>
    </source>
</evidence>